<dbReference type="Proteomes" id="UP000011668">
    <property type="component" value="Unassembled WGS sequence"/>
</dbReference>
<reference evidence="1 2" key="1">
    <citation type="journal article" date="2013" name="Nat. Commun.">
        <title>The evolution and pathogenic mechanisms of the rice sheath blight pathogen.</title>
        <authorList>
            <person name="Zheng A."/>
            <person name="Lin R."/>
            <person name="Xu L."/>
            <person name="Qin P."/>
            <person name="Tang C."/>
            <person name="Ai P."/>
            <person name="Zhang D."/>
            <person name="Liu Y."/>
            <person name="Sun Z."/>
            <person name="Feng H."/>
            <person name="Wang Y."/>
            <person name="Chen Y."/>
            <person name="Liang X."/>
            <person name="Fu R."/>
            <person name="Li Q."/>
            <person name="Zhang J."/>
            <person name="Yu X."/>
            <person name="Xie Z."/>
            <person name="Ding L."/>
            <person name="Guan P."/>
            <person name="Tang J."/>
            <person name="Liang Y."/>
            <person name="Wang S."/>
            <person name="Deng Q."/>
            <person name="Li S."/>
            <person name="Zhu J."/>
            <person name="Wang L."/>
            <person name="Liu H."/>
            <person name="Li P."/>
        </authorList>
    </citation>
    <scope>NUCLEOTIDE SEQUENCE [LARGE SCALE GENOMIC DNA]</scope>
    <source>
        <strain evidence="2">AG-1 IA</strain>
    </source>
</reference>
<gene>
    <name evidence="1" type="ORF">AG1IA_08160</name>
</gene>
<protein>
    <submittedName>
        <fullName evidence="1">Uncharacterized protein</fullName>
    </submittedName>
</protein>
<dbReference type="AlphaFoldDB" id="L8WM28"/>
<evidence type="ECO:0000313" key="1">
    <source>
        <dbReference type="EMBL" id="ELU37797.1"/>
    </source>
</evidence>
<dbReference type="EMBL" id="AFRT01002462">
    <property type="protein sequence ID" value="ELU37797.1"/>
    <property type="molecule type" value="Genomic_DNA"/>
</dbReference>
<sequence>MRMFIFIYTDVYGWRKLKRGFIPRQSTFKLEGTAIQLITFVSPPNLEILVFIVEFVTYVHADPRAPGGKISCVNIQRLFVRGGPDKFCSGIGCELKPIWLLAKSECEDDVGLCE</sequence>
<keyword evidence="2" id="KW-1185">Reference proteome</keyword>
<name>L8WM28_THACA</name>
<accession>L8WM28</accession>
<comment type="caution">
    <text evidence="1">The sequence shown here is derived from an EMBL/GenBank/DDBJ whole genome shotgun (WGS) entry which is preliminary data.</text>
</comment>
<dbReference type="HOGENOM" id="CLU_2122740_0_0_1"/>
<proteinExistence type="predicted"/>
<evidence type="ECO:0000313" key="2">
    <source>
        <dbReference type="Proteomes" id="UP000011668"/>
    </source>
</evidence>
<organism evidence="1 2">
    <name type="scientific">Thanatephorus cucumeris (strain AG1-IA)</name>
    <name type="common">Rice sheath blight fungus</name>
    <name type="synonym">Rhizoctonia solani</name>
    <dbReference type="NCBI Taxonomy" id="983506"/>
    <lineage>
        <taxon>Eukaryota</taxon>
        <taxon>Fungi</taxon>
        <taxon>Dikarya</taxon>
        <taxon>Basidiomycota</taxon>
        <taxon>Agaricomycotina</taxon>
        <taxon>Agaricomycetes</taxon>
        <taxon>Cantharellales</taxon>
        <taxon>Ceratobasidiaceae</taxon>
        <taxon>Rhizoctonia</taxon>
        <taxon>Rhizoctonia solani AG-1</taxon>
    </lineage>
</organism>